<reference evidence="2 3" key="1">
    <citation type="submission" date="2017-08" db="EMBL/GenBank/DDBJ databases">
        <title>Infants hospitalized years apart are colonized by the same room-sourced microbial strains.</title>
        <authorList>
            <person name="Brooks B."/>
            <person name="Olm M.R."/>
            <person name="Firek B.A."/>
            <person name="Baker R."/>
            <person name="Thomas B.C."/>
            <person name="Morowitz M.J."/>
            <person name="Banfield J.F."/>
        </authorList>
    </citation>
    <scope>NUCLEOTIDE SEQUENCE [LARGE SCALE GENOMIC DNA]</scope>
    <source>
        <strain evidence="2">S2_003_000_R2_14</strain>
    </source>
</reference>
<dbReference type="EMBL" id="QFQP01000012">
    <property type="protein sequence ID" value="PZR12280.1"/>
    <property type="molecule type" value="Genomic_DNA"/>
</dbReference>
<gene>
    <name evidence="2" type="ORF">DI536_15360</name>
</gene>
<evidence type="ECO:0000313" key="3">
    <source>
        <dbReference type="Proteomes" id="UP000249061"/>
    </source>
</evidence>
<sequence>MKALRLFVVSLFVAFASSSCGTTTTGCNANTCEGCCDATGSCQPGGSINSCGVGGAACQFCVGMQVCTVGQCVAQSGLGGGSGTGGGSGSTGGGSATTGGGSGTTDGGACGPGNCAGCCSQSGACVLQQSANRCGTNGDRCEVCPGGNSCNAGVCTPCNGCIDSTTGACAIGTAVTACGTGANACQVCDAATQACVNGACVSANCDATNCNGCCEGTTCVLPGMMSAVRCGQGANGLACVPCDVDQTCNASSRTCQAGPPPSDGGLTFPGLDGGFPGFGDGGFDLCGIAGRPCGAGSCCDFSLAGPTCISPGTACMLGGTCQASGQCG</sequence>
<proteinExistence type="predicted"/>
<dbReference type="AlphaFoldDB" id="A0A2W5T9T7"/>
<organism evidence="2 3">
    <name type="scientific">Archangium gephyra</name>
    <dbReference type="NCBI Taxonomy" id="48"/>
    <lineage>
        <taxon>Bacteria</taxon>
        <taxon>Pseudomonadati</taxon>
        <taxon>Myxococcota</taxon>
        <taxon>Myxococcia</taxon>
        <taxon>Myxococcales</taxon>
        <taxon>Cystobacterineae</taxon>
        <taxon>Archangiaceae</taxon>
        <taxon>Archangium</taxon>
    </lineage>
</organism>
<evidence type="ECO:0000256" key="1">
    <source>
        <dbReference type="SAM" id="SignalP"/>
    </source>
</evidence>
<keyword evidence="1" id="KW-0732">Signal</keyword>
<name>A0A2W5T9T7_9BACT</name>
<feature type="signal peptide" evidence="1">
    <location>
        <begin position="1"/>
        <end position="21"/>
    </location>
</feature>
<dbReference type="PROSITE" id="PS51257">
    <property type="entry name" value="PROKAR_LIPOPROTEIN"/>
    <property type="match status" value="1"/>
</dbReference>
<dbReference type="Proteomes" id="UP000249061">
    <property type="component" value="Unassembled WGS sequence"/>
</dbReference>
<protein>
    <recommendedName>
        <fullName evidence="4">Tryptophan synthase alpha chain</fullName>
    </recommendedName>
</protein>
<accession>A0A2W5T9T7</accession>
<evidence type="ECO:0000313" key="2">
    <source>
        <dbReference type="EMBL" id="PZR12280.1"/>
    </source>
</evidence>
<comment type="caution">
    <text evidence="2">The sequence shown here is derived from an EMBL/GenBank/DDBJ whole genome shotgun (WGS) entry which is preliminary data.</text>
</comment>
<feature type="chain" id="PRO_5016043967" description="Tryptophan synthase alpha chain" evidence="1">
    <location>
        <begin position="22"/>
        <end position="328"/>
    </location>
</feature>
<evidence type="ECO:0008006" key="4">
    <source>
        <dbReference type="Google" id="ProtNLM"/>
    </source>
</evidence>